<keyword evidence="9" id="KW-0325">Glycoprotein</keyword>
<evidence type="ECO:0000256" key="7">
    <source>
        <dbReference type="ARBA" id="ARBA00023136"/>
    </source>
</evidence>
<evidence type="ECO:0000256" key="10">
    <source>
        <dbReference type="SAM" id="MobiDB-lite"/>
    </source>
</evidence>
<dbReference type="Proteomes" id="UP001633002">
    <property type="component" value="Unassembled WGS sequence"/>
</dbReference>
<evidence type="ECO:0000256" key="3">
    <source>
        <dbReference type="ARBA" id="ARBA00022692"/>
    </source>
</evidence>
<dbReference type="PRINTS" id="PR00019">
    <property type="entry name" value="LEURICHRPT"/>
</dbReference>
<evidence type="ECO:0000256" key="8">
    <source>
        <dbReference type="ARBA" id="ARBA00023170"/>
    </source>
</evidence>
<reference evidence="12 13" key="1">
    <citation type="submission" date="2024-09" db="EMBL/GenBank/DDBJ databases">
        <title>Chromosome-scale assembly of Riccia sorocarpa.</title>
        <authorList>
            <person name="Paukszto L."/>
        </authorList>
    </citation>
    <scope>NUCLEOTIDE SEQUENCE [LARGE SCALE GENOMIC DNA]</scope>
    <source>
        <strain evidence="12">LP-2024</strain>
        <tissue evidence="12">Aerial parts of the thallus</tissue>
    </source>
</reference>
<keyword evidence="4 11" id="KW-0732">Signal</keyword>
<dbReference type="InterPro" id="IPR003591">
    <property type="entry name" value="Leu-rich_rpt_typical-subtyp"/>
</dbReference>
<evidence type="ECO:0000256" key="1">
    <source>
        <dbReference type="ARBA" id="ARBA00004167"/>
    </source>
</evidence>
<dbReference type="PROSITE" id="PS51450">
    <property type="entry name" value="LRR"/>
    <property type="match status" value="1"/>
</dbReference>
<keyword evidence="5" id="KW-0677">Repeat</keyword>
<keyword evidence="3" id="KW-0812">Transmembrane</keyword>
<dbReference type="Pfam" id="PF00560">
    <property type="entry name" value="LRR_1"/>
    <property type="match status" value="10"/>
</dbReference>
<keyword evidence="7" id="KW-0472">Membrane</keyword>
<accession>A0ABD3GAW5</accession>
<evidence type="ECO:0000256" key="4">
    <source>
        <dbReference type="ARBA" id="ARBA00022729"/>
    </source>
</evidence>
<dbReference type="PANTHER" id="PTHR27000">
    <property type="entry name" value="LEUCINE-RICH REPEAT RECEPTOR-LIKE PROTEIN KINASE FAMILY PROTEIN-RELATED"/>
    <property type="match status" value="1"/>
</dbReference>
<comment type="caution">
    <text evidence="12">The sequence shown here is derived from an EMBL/GenBank/DDBJ whole genome shotgun (WGS) entry which is preliminary data.</text>
</comment>
<evidence type="ECO:0000313" key="12">
    <source>
        <dbReference type="EMBL" id="KAL3676308.1"/>
    </source>
</evidence>
<dbReference type="SMART" id="SM00365">
    <property type="entry name" value="LRR_SD22"/>
    <property type="match status" value="5"/>
</dbReference>
<dbReference type="FunFam" id="3.80.10.10:FF:000095">
    <property type="entry name" value="LRR receptor-like serine/threonine-protein kinase GSO1"/>
    <property type="match status" value="1"/>
</dbReference>
<comment type="subcellular location">
    <subcellularLocation>
        <location evidence="1">Membrane</location>
        <topology evidence="1">Single-pass membrane protein</topology>
    </subcellularLocation>
</comment>
<evidence type="ECO:0000256" key="9">
    <source>
        <dbReference type="ARBA" id="ARBA00023180"/>
    </source>
</evidence>
<proteinExistence type="predicted"/>
<dbReference type="SUPFAM" id="SSF52047">
    <property type="entry name" value="RNI-like"/>
    <property type="match status" value="1"/>
</dbReference>
<feature type="region of interest" description="Disordered" evidence="10">
    <location>
        <begin position="612"/>
        <end position="632"/>
    </location>
</feature>
<dbReference type="SUPFAM" id="SSF52058">
    <property type="entry name" value="L domain-like"/>
    <property type="match status" value="1"/>
</dbReference>
<keyword evidence="6" id="KW-1133">Transmembrane helix</keyword>
<keyword evidence="13" id="KW-1185">Reference proteome</keyword>
<keyword evidence="8" id="KW-0675">Receptor</keyword>
<dbReference type="InterPro" id="IPR001611">
    <property type="entry name" value="Leu-rich_rpt"/>
</dbReference>
<dbReference type="InterPro" id="IPR032675">
    <property type="entry name" value="LRR_dom_sf"/>
</dbReference>
<evidence type="ECO:0000313" key="13">
    <source>
        <dbReference type="Proteomes" id="UP001633002"/>
    </source>
</evidence>
<dbReference type="SMART" id="SM00369">
    <property type="entry name" value="LRR_TYP"/>
    <property type="match status" value="7"/>
</dbReference>
<dbReference type="AlphaFoldDB" id="A0ABD3GAW5"/>
<evidence type="ECO:0008006" key="14">
    <source>
        <dbReference type="Google" id="ProtNLM"/>
    </source>
</evidence>
<name>A0ABD3GAW5_9MARC</name>
<keyword evidence="2" id="KW-0433">Leucine-rich repeat</keyword>
<evidence type="ECO:0000256" key="11">
    <source>
        <dbReference type="SAM" id="SignalP"/>
    </source>
</evidence>
<sequence length="671" mass="73564">MMEIGRGLALLFLFLQVVWISVIRCEEGDFQALEELLNAVLQDSTYNASEMSPCTWKPQSFSCSSNGRITSISLQSAGLTGEIPQDTLSNLTALQKLDLSGNNLTMSLTELSNLTNLQTLVFTGNTGKLVWYPDSISNLTQLEYLDLSWSKMNGLILQDVTKLTQLTILDLTRNQFFGKISGLFENLLSLEFVDLSSNGFDGLISLSSLCNLPSLETVNLGSNYFGGKLSNPPSNSSTQPSDLCSSLQSLDLSSNFLSGEIPSVIFQFHSLRLLYLQINYFDGSLSISDDEQGQNITLIELEANKLSGMIPEALLKIRSLKILKLGWNSFSGFESNATAFPATLEILDLQSNNLSGPIPPLDQGLLVLDLHNNKFTGNLPPELPQLKSLRYMDVSSNAFIGGFPMNISLLSNVQRISVASNNFSNFSLSQLFQRGDLTSLEYLDATGANLKGTIPSSIGKFNESLTVLMLSRNNLGGEIPLEISTLKKIALLDLSSNKLTSKIPNSIGNLNGSLMILNLSRNSLEGGIPPSLGNLKRLFSLDLSHNKLGGNIPINMTNLSGLTTLDLSYNSLNGEIPYVNQWLSMYPSSSFLNNTGLCSRYNLSSIPQCRNSTVPLPPPMNTSTTDDTPERPHNIISSKYYGKLVINIPWTWPHNQRTPRTGMCVAWAMRE</sequence>
<dbReference type="PANTHER" id="PTHR27000:SF803">
    <property type="entry name" value="RECEPTOR-LIKE PROTEIN 45"/>
    <property type="match status" value="1"/>
</dbReference>
<organism evidence="12 13">
    <name type="scientific">Riccia sorocarpa</name>
    <dbReference type="NCBI Taxonomy" id="122646"/>
    <lineage>
        <taxon>Eukaryota</taxon>
        <taxon>Viridiplantae</taxon>
        <taxon>Streptophyta</taxon>
        <taxon>Embryophyta</taxon>
        <taxon>Marchantiophyta</taxon>
        <taxon>Marchantiopsida</taxon>
        <taxon>Marchantiidae</taxon>
        <taxon>Marchantiales</taxon>
        <taxon>Ricciaceae</taxon>
        <taxon>Riccia</taxon>
    </lineage>
</organism>
<evidence type="ECO:0000256" key="5">
    <source>
        <dbReference type="ARBA" id="ARBA00022737"/>
    </source>
</evidence>
<evidence type="ECO:0000256" key="6">
    <source>
        <dbReference type="ARBA" id="ARBA00022989"/>
    </source>
</evidence>
<gene>
    <name evidence="12" type="ORF">R1sor_026256</name>
</gene>
<dbReference type="Gene3D" id="3.80.10.10">
    <property type="entry name" value="Ribonuclease Inhibitor"/>
    <property type="match status" value="3"/>
</dbReference>
<feature type="signal peptide" evidence="11">
    <location>
        <begin position="1"/>
        <end position="25"/>
    </location>
</feature>
<dbReference type="GO" id="GO:0016020">
    <property type="term" value="C:membrane"/>
    <property type="evidence" value="ECO:0007669"/>
    <property type="project" value="UniProtKB-SubCell"/>
</dbReference>
<dbReference type="EMBL" id="JBJQOH010000008">
    <property type="protein sequence ID" value="KAL3676308.1"/>
    <property type="molecule type" value="Genomic_DNA"/>
</dbReference>
<feature type="chain" id="PRO_5044871235" description="Leucine-rich repeat-containing N-terminal plant-type domain-containing protein" evidence="11">
    <location>
        <begin position="26"/>
        <end position="671"/>
    </location>
</feature>
<evidence type="ECO:0000256" key="2">
    <source>
        <dbReference type="ARBA" id="ARBA00022614"/>
    </source>
</evidence>
<protein>
    <recommendedName>
        <fullName evidence="14">Leucine-rich repeat-containing N-terminal plant-type domain-containing protein</fullName>
    </recommendedName>
</protein>